<dbReference type="Gene3D" id="3.20.20.100">
    <property type="entry name" value="NADP-dependent oxidoreductase domain"/>
    <property type="match status" value="1"/>
</dbReference>
<comment type="caution">
    <text evidence="6">The sequence shown here is derived from an EMBL/GenBank/DDBJ whole genome shotgun (WGS) entry which is preliminary data.</text>
</comment>
<evidence type="ECO:0000256" key="2">
    <source>
        <dbReference type="ARBA" id="ARBA00022857"/>
    </source>
</evidence>
<reference evidence="6 7" key="1">
    <citation type="submission" date="2016-05" db="EMBL/GenBank/DDBJ databases">
        <title>Pathogenic, phenotypic and molecular characterisation of Xanthomonas nasturtii sp. nov. and Xanthomonas floridensis sp. nov., new species of Xanthomonas associated with watercress production in Florida.</title>
        <authorList>
            <person name="Vicente J.G."/>
            <person name="Rothwell S."/>
            <person name="Holub E.B."/>
            <person name="Studholme D.J."/>
        </authorList>
    </citation>
    <scope>NUCLEOTIDE SEQUENCE [LARGE SCALE GENOMIC DNA]</scope>
    <source>
        <strain evidence="6 7">WHRI 8848</strain>
    </source>
</reference>
<dbReference type="Pfam" id="PF00248">
    <property type="entry name" value="Aldo_ket_red"/>
    <property type="match status" value="1"/>
</dbReference>
<evidence type="ECO:0000256" key="3">
    <source>
        <dbReference type="ARBA" id="ARBA00023002"/>
    </source>
</evidence>
<dbReference type="Proteomes" id="UP000077659">
    <property type="component" value="Unassembled WGS sequence"/>
</dbReference>
<dbReference type="InterPro" id="IPR023210">
    <property type="entry name" value="NADP_OxRdtase_dom"/>
</dbReference>
<dbReference type="GO" id="GO:0016491">
    <property type="term" value="F:oxidoreductase activity"/>
    <property type="evidence" value="ECO:0007669"/>
    <property type="project" value="UniProtKB-KW"/>
</dbReference>
<protein>
    <submittedName>
        <fullName evidence="6">L-glyceraldehyde 3-phosphate reductase</fullName>
        <ecNumber evidence="5">1.1.1.-</ecNumber>
    </submittedName>
</protein>
<feature type="domain" description="NADP-dependent oxidoreductase" evidence="4">
    <location>
        <begin position="28"/>
        <end position="328"/>
    </location>
</feature>
<dbReference type="InterPro" id="IPR036812">
    <property type="entry name" value="NAD(P)_OxRdtase_dom_sf"/>
</dbReference>
<dbReference type="PANTHER" id="PTHR43150:SF4">
    <property type="entry name" value="L-GLYCERALDEHYDE 3-PHOSPHATE REDUCTASE"/>
    <property type="match status" value="1"/>
</dbReference>
<dbReference type="InterPro" id="IPR005399">
    <property type="entry name" value="K_chnl_volt-dep_bsu_KCNAB-rel"/>
</dbReference>
<organism evidence="6 7">
    <name type="scientific">Xanthomonas floridensis</name>
    <dbReference type="NCBI Taxonomy" id="1843580"/>
    <lineage>
        <taxon>Bacteria</taxon>
        <taxon>Pseudomonadati</taxon>
        <taxon>Pseudomonadota</taxon>
        <taxon>Gammaproteobacteria</taxon>
        <taxon>Lysobacterales</taxon>
        <taxon>Lysobacteraceae</taxon>
        <taxon>Xanthomonas</taxon>
    </lineage>
</organism>
<keyword evidence="2" id="KW-0521">NADP</keyword>
<dbReference type="SUPFAM" id="SSF51430">
    <property type="entry name" value="NAD(P)-linked oxidoreductase"/>
    <property type="match status" value="1"/>
</dbReference>
<accession>A0A1A9M569</accession>
<evidence type="ECO:0000259" key="4">
    <source>
        <dbReference type="Pfam" id="PF00248"/>
    </source>
</evidence>
<dbReference type="AlphaFoldDB" id="A0A1A9M569"/>
<sequence length="346" mass="38431">MTYLAHPDRYDRIAYRRVGRSGLVLPALSLGLWHNFGDSTPIDTQRALLRTAFDLGITHFDLANNYGPPYGSAEINFGRLLREDFRPYRDELIISTKAGWDMWPGPYGQGGGSRKYLLSSLDQSLQRLGVDYVDIFYSHRFDADTPLEETAGALASAVQQGKALYVGVSSYSSARTRDIAALLREWKVPLLIHQPAYNLFNRWPEQDLLDTTADLGAGVIAFTPLAQGLLTGKYLQGVPADARVNRPGGQSLRPEHLSDDNLRRARGLDGIARQRGQSLAQLALAWVLRDARVSSALLGASRPEQLVENVAALQNLHFSPEELAEIDRYAVEGGINLWEKPSTDWQ</sequence>
<dbReference type="EMBL" id="JAYFSO010000027">
    <property type="protein sequence ID" value="MEA5125772.1"/>
    <property type="molecule type" value="Genomic_DNA"/>
</dbReference>
<dbReference type="EMBL" id="LXNG01000058">
    <property type="protein sequence ID" value="OAG65388.1"/>
    <property type="molecule type" value="Genomic_DNA"/>
</dbReference>
<evidence type="ECO:0000313" key="7">
    <source>
        <dbReference type="Proteomes" id="UP000077659"/>
    </source>
</evidence>
<evidence type="ECO:0000313" key="6">
    <source>
        <dbReference type="EMBL" id="OAG65388.1"/>
    </source>
</evidence>
<evidence type="ECO:0000313" key="5">
    <source>
        <dbReference type="EMBL" id="MEA5125772.1"/>
    </source>
</evidence>
<dbReference type="OrthoDB" id="9772407at2"/>
<gene>
    <name evidence="5" type="primary">mgrA</name>
    <name evidence="6" type="ORF">A7D17_09365</name>
    <name evidence="5" type="ORF">VB146_18340</name>
</gene>
<name>A0A1A9M569_9XANT</name>
<dbReference type="STRING" id="1843580.A7D17_09365"/>
<comment type="similarity">
    <text evidence="1">Belongs to the shaker potassium channel beta subunit family.</text>
</comment>
<dbReference type="RefSeq" id="WP_064511081.1">
    <property type="nucleotide sequence ID" value="NZ_JAYFSN010000029.1"/>
</dbReference>
<proteinExistence type="inferred from homology"/>
<dbReference type="EC" id="1.1.1.-" evidence="5"/>
<keyword evidence="3 5" id="KW-0560">Oxidoreductase</keyword>
<evidence type="ECO:0000256" key="1">
    <source>
        <dbReference type="ARBA" id="ARBA00006515"/>
    </source>
</evidence>
<keyword evidence="8" id="KW-1185">Reference proteome</keyword>
<dbReference type="GO" id="GO:0051596">
    <property type="term" value="P:methylglyoxal catabolic process"/>
    <property type="evidence" value="ECO:0007669"/>
    <property type="project" value="TreeGrafter"/>
</dbReference>
<reference evidence="5 8" key="2">
    <citation type="submission" date="2023-12" db="EMBL/GenBank/DDBJ databases">
        <title>Genome sequencing of Xanthomonas floridensis.</title>
        <authorList>
            <person name="Greer S."/>
            <person name="Harrison J."/>
            <person name="Grant M."/>
            <person name="Vicente J."/>
            <person name="Studholme D."/>
        </authorList>
    </citation>
    <scope>NUCLEOTIDE SEQUENCE [LARGE SCALE GENOMIC DNA]</scope>
    <source>
        <strain evidence="5 8">WHRI 8848</strain>
    </source>
</reference>
<dbReference type="PANTHER" id="PTHR43150">
    <property type="entry name" value="HYPERKINETIC, ISOFORM M"/>
    <property type="match status" value="1"/>
</dbReference>
<evidence type="ECO:0000313" key="8">
    <source>
        <dbReference type="Proteomes" id="UP001303614"/>
    </source>
</evidence>
<dbReference type="NCBIfam" id="NF007388">
    <property type="entry name" value="PRK09912.1"/>
    <property type="match status" value="1"/>
</dbReference>
<dbReference type="Proteomes" id="UP001303614">
    <property type="component" value="Unassembled WGS sequence"/>
</dbReference>